<evidence type="ECO:0000313" key="2">
    <source>
        <dbReference type="EMBL" id="RHZ14899.1"/>
    </source>
</evidence>
<feature type="region of interest" description="Disordered" evidence="1">
    <location>
        <begin position="353"/>
        <end position="419"/>
    </location>
</feature>
<sequence length="840" mass="93579">MALTMCALDSDKDKAPDTDESDAAKAVAGVFQTRYNLIGITFAFTYACSVESTASLRPQSAKLNAKFLDLTLRPEKKKRGRPTTAKQREVKFSPEYPKRGQLNNDVHEPNATAAALWSDDDDDEGGYVVDDSSSVELKVAAPSCSKLKVIVVQAILQREECLATIVEGCQEGGWRPGNDGISRILPLLAPLRLLSLAVVESILRWKVAADNRAFLWDGASYLHKMTSDTNVLDPFLSLELGFPMRRNPFMSSMALDTPQLTLLVCCPHKQQRTDDVVQCIARRLHFGTLEPGDMALNTRVISAMVAIVKEDMETQLDQEVMLGQTQHKASLDLDMSTISFEPDPEATVATIPTLKQQQQQQQQRQPELSAVYSPFQRVPRDPRNDSATNTSKNSSSFRKLLHPVPTTNETLGRGTSDNDDDVHDDLQRIFSLCNDVSTAASQLKRQLHVLDTATKMDAPYATIFCALEPIPSYPTSPLATPLRRGDLASPSSPIQSTPSHDIISAKDDNLTSYIESLSARIDRLRAFDVGAATDDDYKSLAIPCPVRSPHDDSTVQPPLSSTSLASPIFPKSKAASLARHQPYHSRSIQRSWRSYRTKCPCLDDEAHTTSGAGLVILALVQSVLLESILDRVWTCIGVRSTAAATIQSQYWTFQFNQQQASVLQRHHTPVIGVAAIPTTGHERCSSTIPGSNRGFIPPLQTKSQRDLQDQYADEGFESEGSARCDMSSTTPHDHRHDAATNAVHTDVKLTVMPYFILWMTNRLRCVQYRDLERRAKRERVRLAYMTWHDESRRIVRVRTAFCGWRDQAQFEKDKRVQTRAEFAQSAKAWKQLQRGTHPSS</sequence>
<comment type="caution">
    <text evidence="2">The sequence shown here is derived from an EMBL/GenBank/DDBJ whole genome shotgun (WGS) entry which is preliminary data.</text>
</comment>
<protein>
    <submittedName>
        <fullName evidence="2">Uncharacterized protein</fullName>
    </submittedName>
</protein>
<feature type="compositionally biased region" description="Low complexity" evidence="1">
    <location>
        <begin position="356"/>
        <end position="365"/>
    </location>
</feature>
<feature type="region of interest" description="Disordered" evidence="1">
    <location>
        <begin position="76"/>
        <end position="105"/>
    </location>
</feature>
<evidence type="ECO:0000256" key="1">
    <source>
        <dbReference type="SAM" id="MobiDB-lite"/>
    </source>
</evidence>
<proteinExistence type="predicted"/>
<dbReference type="VEuPathDB" id="FungiDB:H257_01666"/>
<feature type="compositionally biased region" description="Polar residues" evidence="1">
    <location>
        <begin position="405"/>
        <end position="415"/>
    </location>
</feature>
<dbReference type="EMBL" id="QUTH01004216">
    <property type="protein sequence ID" value="RHZ14899.1"/>
    <property type="molecule type" value="Genomic_DNA"/>
</dbReference>
<reference evidence="2 3" key="1">
    <citation type="submission" date="2018-08" db="EMBL/GenBank/DDBJ databases">
        <title>Aphanomyces genome sequencing and annotation.</title>
        <authorList>
            <person name="Minardi D."/>
            <person name="Oidtmann B."/>
            <person name="Van Der Giezen M."/>
            <person name="Studholme D.J."/>
        </authorList>
    </citation>
    <scope>NUCLEOTIDE SEQUENCE [LARGE SCALE GENOMIC DNA]</scope>
    <source>
        <strain evidence="2 3">Da</strain>
    </source>
</reference>
<evidence type="ECO:0000313" key="3">
    <source>
        <dbReference type="Proteomes" id="UP000285430"/>
    </source>
</evidence>
<dbReference type="AlphaFoldDB" id="A0A3R6X9G1"/>
<dbReference type="Proteomes" id="UP000285430">
    <property type="component" value="Unassembled WGS sequence"/>
</dbReference>
<accession>A0A3R6X9G1</accession>
<feature type="region of interest" description="Disordered" evidence="1">
    <location>
        <begin position="717"/>
        <end position="736"/>
    </location>
</feature>
<feature type="compositionally biased region" description="Polar residues" evidence="1">
    <location>
        <begin position="385"/>
        <end position="397"/>
    </location>
</feature>
<name>A0A3R6X9G1_APHAT</name>
<gene>
    <name evidence="2" type="ORF">DYB37_003252</name>
</gene>
<organism evidence="2 3">
    <name type="scientific">Aphanomyces astaci</name>
    <name type="common">Crayfish plague agent</name>
    <dbReference type="NCBI Taxonomy" id="112090"/>
    <lineage>
        <taxon>Eukaryota</taxon>
        <taxon>Sar</taxon>
        <taxon>Stramenopiles</taxon>
        <taxon>Oomycota</taxon>
        <taxon>Saprolegniomycetes</taxon>
        <taxon>Saprolegniales</taxon>
        <taxon>Verrucalvaceae</taxon>
        <taxon>Aphanomyces</taxon>
    </lineage>
</organism>
<feature type="compositionally biased region" description="Basic and acidic residues" evidence="1">
    <location>
        <begin position="86"/>
        <end position="98"/>
    </location>
</feature>